<dbReference type="Gene3D" id="1.10.760.10">
    <property type="entry name" value="Cytochrome c-like domain"/>
    <property type="match status" value="1"/>
</dbReference>
<dbReference type="InterPro" id="IPR036909">
    <property type="entry name" value="Cyt_c-like_dom_sf"/>
</dbReference>
<dbReference type="GO" id="GO:0009055">
    <property type="term" value="F:electron transfer activity"/>
    <property type="evidence" value="ECO:0007669"/>
    <property type="project" value="InterPro"/>
</dbReference>
<evidence type="ECO:0000256" key="4">
    <source>
        <dbReference type="PROSITE-ProRule" id="PRU00433"/>
    </source>
</evidence>
<keyword evidence="1 4" id="KW-0349">Heme</keyword>
<dbReference type="OrthoDB" id="9814063at2"/>
<dbReference type="EMBL" id="FOVN01000002">
    <property type="protein sequence ID" value="SFN66821.1"/>
    <property type="molecule type" value="Genomic_DNA"/>
</dbReference>
<dbReference type="GO" id="GO:0020037">
    <property type="term" value="F:heme binding"/>
    <property type="evidence" value="ECO:0007669"/>
    <property type="project" value="InterPro"/>
</dbReference>
<evidence type="ECO:0000256" key="3">
    <source>
        <dbReference type="ARBA" id="ARBA00023004"/>
    </source>
</evidence>
<dbReference type="Proteomes" id="UP000198705">
    <property type="component" value="Unassembled WGS sequence"/>
</dbReference>
<reference evidence="7" key="1">
    <citation type="submission" date="2016-10" db="EMBL/GenBank/DDBJ databases">
        <authorList>
            <person name="Varghese N."/>
            <person name="Submissions S."/>
        </authorList>
    </citation>
    <scope>NUCLEOTIDE SEQUENCE [LARGE SCALE GENOMIC DNA]</scope>
    <source>
        <strain evidence="7">DSM 23925</strain>
    </source>
</reference>
<evidence type="ECO:0000256" key="2">
    <source>
        <dbReference type="ARBA" id="ARBA00022723"/>
    </source>
</evidence>
<dbReference type="GO" id="GO:0046872">
    <property type="term" value="F:metal ion binding"/>
    <property type="evidence" value="ECO:0007669"/>
    <property type="project" value="UniProtKB-KW"/>
</dbReference>
<evidence type="ECO:0000313" key="6">
    <source>
        <dbReference type="EMBL" id="SFN66821.1"/>
    </source>
</evidence>
<keyword evidence="7" id="KW-1185">Reference proteome</keyword>
<accession>A0A1I5AWR3</accession>
<dbReference type="PROSITE" id="PS51007">
    <property type="entry name" value="CYTC"/>
    <property type="match status" value="1"/>
</dbReference>
<protein>
    <submittedName>
        <fullName evidence="6">Cytochrome c</fullName>
    </submittedName>
</protein>
<feature type="domain" description="Cytochrome c" evidence="5">
    <location>
        <begin position="40"/>
        <end position="132"/>
    </location>
</feature>
<dbReference type="SUPFAM" id="SSF46626">
    <property type="entry name" value="Cytochrome c"/>
    <property type="match status" value="1"/>
</dbReference>
<proteinExistence type="predicted"/>
<keyword evidence="3 4" id="KW-0408">Iron</keyword>
<gene>
    <name evidence="6" type="ORF">SAMN04487989_102330</name>
</gene>
<keyword evidence="2 4" id="KW-0479">Metal-binding</keyword>
<sequence length="138" mass="15696">MRIISLLLLILVWHSCKSDKKVEESINNAVPKRAELSYDSKIFLGNRLFSEKTCVTCHAIETYYKAPSVIEIMKVYKENNADIVSFLKGNSKPILNVSANEVAIMQNNIDGFLKKITDEELNAIATYMMHVDELVKNK</sequence>
<evidence type="ECO:0000313" key="7">
    <source>
        <dbReference type="Proteomes" id="UP000198705"/>
    </source>
</evidence>
<dbReference type="AlphaFoldDB" id="A0A1I5AWR3"/>
<dbReference type="InterPro" id="IPR009056">
    <property type="entry name" value="Cyt_c-like_dom"/>
</dbReference>
<evidence type="ECO:0000259" key="5">
    <source>
        <dbReference type="PROSITE" id="PS51007"/>
    </source>
</evidence>
<name>A0A1I5AWR3_9FLAO</name>
<evidence type="ECO:0000256" key="1">
    <source>
        <dbReference type="ARBA" id="ARBA00022617"/>
    </source>
</evidence>
<dbReference type="Pfam" id="PF00034">
    <property type="entry name" value="Cytochrom_C"/>
    <property type="match status" value="1"/>
</dbReference>
<dbReference type="STRING" id="649333.SAMN04487989_102330"/>
<dbReference type="RefSeq" id="WP_092207179.1">
    <property type="nucleotide sequence ID" value="NZ_FOVN01000002.1"/>
</dbReference>
<organism evidence="6 7">
    <name type="scientific">Bizionia echini</name>
    <dbReference type="NCBI Taxonomy" id="649333"/>
    <lineage>
        <taxon>Bacteria</taxon>
        <taxon>Pseudomonadati</taxon>
        <taxon>Bacteroidota</taxon>
        <taxon>Flavobacteriia</taxon>
        <taxon>Flavobacteriales</taxon>
        <taxon>Flavobacteriaceae</taxon>
        <taxon>Bizionia</taxon>
    </lineage>
</organism>